<organism evidence="10">
    <name type="scientific">Hanusia phi</name>
    <dbReference type="NCBI Taxonomy" id="3032"/>
    <lineage>
        <taxon>Eukaryota</taxon>
        <taxon>Cryptophyceae</taxon>
        <taxon>Pyrenomonadales</taxon>
        <taxon>Geminigeraceae</taxon>
        <taxon>Hanusia</taxon>
    </lineage>
</organism>
<dbReference type="GO" id="GO:0008270">
    <property type="term" value="F:zinc ion binding"/>
    <property type="evidence" value="ECO:0007669"/>
    <property type="project" value="InterPro"/>
</dbReference>
<dbReference type="SUPFAM" id="SSF51069">
    <property type="entry name" value="Carbonic anhydrase"/>
    <property type="match status" value="1"/>
</dbReference>
<dbReference type="GO" id="GO:0004089">
    <property type="term" value="F:carbonate dehydratase activity"/>
    <property type="evidence" value="ECO:0007669"/>
    <property type="project" value="UniProtKB-EC"/>
</dbReference>
<dbReference type="InterPro" id="IPR036398">
    <property type="entry name" value="CA_dom_sf"/>
</dbReference>
<feature type="compositionally biased region" description="Basic and acidic residues" evidence="7">
    <location>
        <begin position="370"/>
        <end position="387"/>
    </location>
</feature>
<dbReference type="EC" id="4.2.1.1" evidence="2"/>
<gene>
    <name evidence="10" type="ORF">HPHI1048_LOCUS2559</name>
</gene>
<dbReference type="PANTHER" id="PTHR18952">
    <property type="entry name" value="CARBONIC ANHYDRASE"/>
    <property type="match status" value="1"/>
</dbReference>
<comment type="catalytic activity">
    <reaction evidence="6">
        <text>hydrogencarbonate + H(+) = CO2 + H2O</text>
        <dbReference type="Rhea" id="RHEA:10748"/>
        <dbReference type="ChEBI" id="CHEBI:15377"/>
        <dbReference type="ChEBI" id="CHEBI:15378"/>
        <dbReference type="ChEBI" id="CHEBI:16526"/>
        <dbReference type="ChEBI" id="CHEBI:17544"/>
        <dbReference type="EC" id="4.2.1.1"/>
    </reaction>
</comment>
<dbReference type="Pfam" id="PF00194">
    <property type="entry name" value="Carb_anhydrase"/>
    <property type="match status" value="1"/>
</dbReference>
<name>A0A7S0E1N4_9CRYP</name>
<keyword evidence="5" id="KW-0456">Lyase</keyword>
<dbReference type="InterPro" id="IPR001148">
    <property type="entry name" value="CA_dom"/>
</dbReference>
<dbReference type="PROSITE" id="PS51144">
    <property type="entry name" value="ALPHA_CA_2"/>
    <property type="match status" value="1"/>
</dbReference>
<dbReference type="InterPro" id="IPR041891">
    <property type="entry name" value="Alpha_CA_prokaryot-like"/>
</dbReference>
<evidence type="ECO:0000256" key="2">
    <source>
        <dbReference type="ARBA" id="ARBA00012925"/>
    </source>
</evidence>
<dbReference type="Gene3D" id="3.10.200.10">
    <property type="entry name" value="Alpha carbonic anhydrase"/>
    <property type="match status" value="1"/>
</dbReference>
<keyword evidence="8" id="KW-0472">Membrane</keyword>
<feature type="region of interest" description="Disordered" evidence="7">
    <location>
        <begin position="304"/>
        <end position="353"/>
    </location>
</feature>
<feature type="domain" description="Alpha-carbonic anhydrase" evidence="9">
    <location>
        <begin position="64"/>
        <end position="299"/>
    </location>
</feature>
<evidence type="ECO:0000256" key="1">
    <source>
        <dbReference type="ARBA" id="ARBA00010718"/>
    </source>
</evidence>
<feature type="compositionally biased region" description="Polar residues" evidence="7">
    <location>
        <begin position="390"/>
        <end position="425"/>
    </location>
</feature>
<keyword evidence="4" id="KW-0862">Zinc</keyword>
<reference evidence="10" key="1">
    <citation type="submission" date="2021-01" db="EMBL/GenBank/DDBJ databases">
        <authorList>
            <person name="Corre E."/>
            <person name="Pelletier E."/>
            <person name="Niang G."/>
            <person name="Scheremetjew M."/>
            <person name="Finn R."/>
            <person name="Kale V."/>
            <person name="Holt S."/>
            <person name="Cochrane G."/>
            <person name="Meng A."/>
            <person name="Brown T."/>
            <person name="Cohen L."/>
        </authorList>
    </citation>
    <scope>NUCLEOTIDE SEQUENCE</scope>
    <source>
        <strain evidence="10">CCMP325</strain>
    </source>
</reference>
<evidence type="ECO:0000313" key="10">
    <source>
        <dbReference type="EMBL" id="CAD8469649.1"/>
    </source>
</evidence>
<comment type="similarity">
    <text evidence="1">Belongs to the alpha-carbonic anhydrase family.</text>
</comment>
<dbReference type="EMBL" id="HBEO01003613">
    <property type="protein sequence ID" value="CAD8469649.1"/>
    <property type="molecule type" value="Transcribed_RNA"/>
</dbReference>
<evidence type="ECO:0000256" key="4">
    <source>
        <dbReference type="ARBA" id="ARBA00022833"/>
    </source>
</evidence>
<feature type="transmembrane region" description="Helical" evidence="8">
    <location>
        <begin position="24"/>
        <end position="42"/>
    </location>
</feature>
<evidence type="ECO:0000256" key="3">
    <source>
        <dbReference type="ARBA" id="ARBA00022723"/>
    </source>
</evidence>
<dbReference type="SMART" id="SM01057">
    <property type="entry name" value="Carb_anhydrase"/>
    <property type="match status" value="1"/>
</dbReference>
<dbReference type="InterPro" id="IPR023561">
    <property type="entry name" value="Carbonic_anhydrase_a-class"/>
</dbReference>
<accession>A0A7S0E1N4</accession>
<sequence>MDQFVAPTSSSTGNAEVLRNYRKLLLTSLTCLGIVAVVVFLAKDGVAEHDRSILFSPFQRKQSLHWEFRGADGPATWGKYYFTCDVGMEQSPVNIESSHAEATPLPAMKWDFKGKMISVHQKEETYDSHKFDLEDQEKPTLQMEEGGPVYSLQQIQVHAPSENTIDGKQFDVEVQFWHMAPGPKYMVISSMLKRGGSSPLFVDQISKILQKSVFRYNELEPAISFESIQESLAPTGNMSSFFRFNGSLTQPPCTEGVVWNILRDPIPIFYYDADEIAQDLAPNNRPVQPLSDRVVQAATPEVGGGVTGAAAARGPRATLKSAHGSLQQSLLRLGKRNPAARGGSRESLKSEVHDIKEAESALIRKAEQIRKEEARSKAQHGSKEAGKTVKPTSTSSASPKQTNKHPTQLSAPKTHFGSQEQSLSQALKKLESKEAKILVKMEANELKKKLMK</sequence>
<dbReference type="AlphaFoldDB" id="A0A7S0E1N4"/>
<keyword evidence="8" id="KW-1133">Transmembrane helix</keyword>
<evidence type="ECO:0000256" key="8">
    <source>
        <dbReference type="SAM" id="Phobius"/>
    </source>
</evidence>
<feature type="region of interest" description="Disordered" evidence="7">
    <location>
        <begin position="370"/>
        <end position="427"/>
    </location>
</feature>
<dbReference type="PANTHER" id="PTHR18952:SF265">
    <property type="entry name" value="CARBONIC ANHYDRASE"/>
    <property type="match status" value="1"/>
</dbReference>
<evidence type="ECO:0000256" key="6">
    <source>
        <dbReference type="ARBA" id="ARBA00048348"/>
    </source>
</evidence>
<proteinExistence type="inferred from homology"/>
<dbReference type="CDD" id="cd03124">
    <property type="entry name" value="alpha_CA_prokaryotic_like"/>
    <property type="match status" value="1"/>
</dbReference>
<evidence type="ECO:0000256" key="7">
    <source>
        <dbReference type="SAM" id="MobiDB-lite"/>
    </source>
</evidence>
<evidence type="ECO:0000256" key="5">
    <source>
        <dbReference type="ARBA" id="ARBA00023239"/>
    </source>
</evidence>
<keyword evidence="3" id="KW-0479">Metal-binding</keyword>
<protein>
    <recommendedName>
        <fullName evidence="2">carbonic anhydrase</fullName>
        <ecNumber evidence="2">4.2.1.1</ecNumber>
    </recommendedName>
</protein>
<evidence type="ECO:0000259" key="9">
    <source>
        <dbReference type="PROSITE" id="PS51144"/>
    </source>
</evidence>
<keyword evidence="8" id="KW-0812">Transmembrane</keyword>
<feature type="compositionally biased region" description="Basic and acidic residues" evidence="7">
    <location>
        <begin position="343"/>
        <end position="353"/>
    </location>
</feature>
<feature type="compositionally biased region" description="Low complexity" evidence="7">
    <location>
        <begin position="308"/>
        <end position="317"/>
    </location>
</feature>